<dbReference type="PROSITE" id="PS00012">
    <property type="entry name" value="PHOSPHOPANTETHEINE"/>
    <property type="match status" value="1"/>
</dbReference>
<dbReference type="SUPFAM" id="SSF52777">
    <property type="entry name" value="CoA-dependent acyltransferases"/>
    <property type="match status" value="2"/>
</dbReference>
<dbReference type="SUPFAM" id="SSF47336">
    <property type="entry name" value="ACP-like"/>
    <property type="match status" value="1"/>
</dbReference>
<dbReference type="SMART" id="SM00823">
    <property type="entry name" value="PKS_PP"/>
    <property type="match status" value="1"/>
</dbReference>
<evidence type="ECO:0000256" key="1">
    <source>
        <dbReference type="ARBA" id="ARBA00001957"/>
    </source>
</evidence>
<dbReference type="InterPro" id="IPR010060">
    <property type="entry name" value="NRPS_synth"/>
</dbReference>
<proteinExistence type="predicted"/>
<dbReference type="FunFam" id="1.10.1200.10:FF:000005">
    <property type="entry name" value="Nonribosomal peptide synthetase 1"/>
    <property type="match status" value="1"/>
</dbReference>
<dbReference type="InterPro" id="IPR009081">
    <property type="entry name" value="PP-bd_ACP"/>
</dbReference>
<keyword evidence="2" id="KW-0596">Phosphopantetheine</keyword>
<dbReference type="Gene3D" id="3.30.559.30">
    <property type="entry name" value="Nonribosomal peptide synthetase, condensation domain"/>
    <property type="match status" value="1"/>
</dbReference>
<reference evidence="5 6" key="1">
    <citation type="journal article" date="2015" name="Genome Announc.">
        <title>Draft Genome Sequence of Cyanobacterium Hassallia byssoidea Strain VB512170, Isolated from Monuments in India.</title>
        <authorList>
            <person name="Singh D."/>
            <person name="Chandrababunaidu M.M."/>
            <person name="Panda A."/>
            <person name="Sen D."/>
            <person name="Bhattacharyya S."/>
            <person name="Adhikary S.P."/>
            <person name="Tripathy S."/>
        </authorList>
    </citation>
    <scope>NUCLEOTIDE SEQUENCE [LARGE SCALE GENOMIC DNA]</scope>
    <source>
        <strain evidence="5 6">VB512170</strain>
    </source>
</reference>
<comment type="cofactor">
    <cofactor evidence="1">
        <name>pantetheine 4'-phosphate</name>
        <dbReference type="ChEBI" id="CHEBI:47942"/>
    </cofactor>
</comment>
<evidence type="ECO:0000256" key="3">
    <source>
        <dbReference type="ARBA" id="ARBA00022553"/>
    </source>
</evidence>
<organism evidence="5 6">
    <name type="scientific">Hassallia byssoidea VB512170</name>
    <dbReference type="NCBI Taxonomy" id="1304833"/>
    <lineage>
        <taxon>Bacteria</taxon>
        <taxon>Bacillati</taxon>
        <taxon>Cyanobacteriota</taxon>
        <taxon>Cyanophyceae</taxon>
        <taxon>Nostocales</taxon>
        <taxon>Tolypothrichaceae</taxon>
        <taxon>Hassallia</taxon>
    </lineage>
</organism>
<dbReference type="EMBL" id="JTCM02000074">
    <property type="protein sequence ID" value="NEU75584.1"/>
    <property type="molecule type" value="Genomic_DNA"/>
</dbReference>
<dbReference type="CDD" id="cd19534">
    <property type="entry name" value="E_NRPS"/>
    <property type="match status" value="1"/>
</dbReference>
<protein>
    <recommendedName>
        <fullName evidence="4">Carrier domain-containing protein</fullName>
    </recommendedName>
</protein>
<dbReference type="NCBIfam" id="TIGR01720">
    <property type="entry name" value="NRPS-para261"/>
    <property type="match status" value="1"/>
</dbReference>
<dbReference type="Pfam" id="PF00550">
    <property type="entry name" value="PP-binding"/>
    <property type="match status" value="1"/>
</dbReference>
<dbReference type="Proteomes" id="UP000031549">
    <property type="component" value="Unassembled WGS sequence"/>
</dbReference>
<feature type="domain" description="Carrier" evidence="4">
    <location>
        <begin position="36"/>
        <end position="110"/>
    </location>
</feature>
<dbReference type="Gene3D" id="3.30.559.10">
    <property type="entry name" value="Chloramphenicol acetyltransferase-like domain"/>
    <property type="match status" value="1"/>
</dbReference>
<dbReference type="InterPro" id="IPR023213">
    <property type="entry name" value="CAT-like_dom_sf"/>
</dbReference>
<accession>A0A846HFZ1</accession>
<dbReference type="Pfam" id="PF00668">
    <property type="entry name" value="Condensation"/>
    <property type="match status" value="1"/>
</dbReference>
<dbReference type="PANTHER" id="PTHR45398:SF1">
    <property type="entry name" value="ENZYME, PUTATIVE (JCVI)-RELATED"/>
    <property type="match status" value="1"/>
</dbReference>
<name>A0A846HFZ1_9CYAN</name>
<dbReference type="PANTHER" id="PTHR45398">
    <property type="match status" value="1"/>
</dbReference>
<dbReference type="SMART" id="SM01294">
    <property type="entry name" value="PKS_PP_betabranch"/>
    <property type="match status" value="1"/>
</dbReference>
<dbReference type="InterPro" id="IPR006162">
    <property type="entry name" value="Ppantetheine_attach_site"/>
</dbReference>
<sequence length="586" mass="66175">MSDDLLKRIDLLSKEKRELLEMLMKEDTVSQTTYVAPRTPVEEELANIWSQVLGIERVGIHDNFLELGGDSIQSIQVVAKVNQVGIQLSSNQLFEHPTIAELATVVGINSAPQAQQEPVIGSVPLTPIQKWFFEQNLEELHHWNQAVLLEVQPGQDPALLEQAFGQLLIHHDALRLRFEQKQGIWQQGNQGLGETVSFSQFDLSQITESEQAFAIERIATELQSSLNLCEGPLMRVAFFNIGDQKPDRLLLIVHHLVVDGVSFRIMLEDFQTVYEQLTRGEAIFMPPKTTSFQQWSGLLTEYANSQELKQELTYWLTQSLQTQRIPVDFPEGANTEDSTGIVSVSLTQQETQALLQETPAVYRTQINEVLLTSVVQAVSEWTETHTLLIDLEGHGREAVIAGVDTSRTVGWFTSVFPVHLDLEKVHDSLDTLMSLKEQLRSIPNRGIGYGWLRYCSSDVEIAEKLSVLPQAEIIFNYLGQFDRVFAESSTFQLAQESYGPTNSLKATRSHLLQLIGKVMGGQLQVNWAYSKNIHRRDTIENLAQCFIETLRSLINHSQSNNSTSFTPSDFPEAELSQEQLDQLFRN</sequence>
<evidence type="ECO:0000313" key="6">
    <source>
        <dbReference type="Proteomes" id="UP000031549"/>
    </source>
</evidence>
<dbReference type="GO" id="GO:0003824">
    <property type="term" value="F:catalytic activity"/>
    <property type="evidence" value="ECO:0007669"/>
    <property type="project" value="InterPro"/>
</dbReference>
<evidence type="ECO:0000256" key="2">
    <source>
        <dbReference type="ARBA" id="ARBA00022450"/>
    </source>
</evidence>
<keyword evidence="6" id="KW-1185">Reference proteome</keyword>
<dbReference type="PROSITE" id="PS50075">
    <property type="entry name" value="CARRIER"/>
    <property type="match status" value="1"/>
</dbReference>
<keyword evidence="3" id="KW-0597">Phosphoprotein</keyword>
<dbReference type="Gene3D" id="1.10.1200.10">
    <property type="entry name" value="ACP-like"/>
    <property type="match status" value="1"/>
</dbReference>
<dbReference type="GO" id="GO:0008610">
    <property type="term" value="P:lipid biosynthetic process"/>
    <property type="evidence" value="ECO:0007669"/>
    <property type="project" value="UniProtKB-ARBA"/>
</dbReference>
<dbReference type="InterPro" id="IPR020806">
    <property type="entry name" value="PKS_PP-bd"/>
</dbReference>
<evidence type="ECO:0000259" key="4">
    <source>
        <dbReference type="PROSITE" id="PS50075"/>
    </source>
</evidence>
<dbReference type="AlphaFoldDB" id="A0A846HFZ1"/>
<comment type="caution">
    <text evidence="5">The sequence shown here is derived from an EMBL/GenBank/DDBJ whole genome shotgun (WGS) entry which is preliminary data.</text>
</comment>
<evidence type="ECO:0000313" key="5">
    <source>
        <dbReference type="EMBL" id="NEU75584.1"/>
    </source>
</evidence>
<dbReference type="InterPro" id="IPR001242">
    <property type="entry name" value="Condensation_dom"/>
</dbReference>
<dbReference type="RefSeq" id="WP_052325795.1">
    <property type="nucleotide sequence ID" value="NZ_JTCM02000074.1"/>
</dbReference>
<dbReference type="InterPro" id="IPR036736">
    <property type="entry name" value="ACP-like_sf"/>
</dbReference>
<gene>
    <name evidence="5" type="ORF">PI95_024255</name>
</gene>
<dbReference type="GO" id="GO:0031177">
    <property type="term" value="F:phosphopantetheine binding"/>
    <property type="evidence" value="ECO:0007669"/>
    <property type="project" value="InterPro"/>
</dbReference>